<keyword evidence="4 8" id="KW-1133">Transmembrane helix</keyword>
<keyword evidence="6" id="KW-0325">Glycoprotein</keyword>
<comment type="similarity">
    <text evidence="2">Belongs to the prominin family.</text>
</comment>
<dbReference type="PANTHER" id="PTHR22730">
    <property type="entry name" value="PROMININ PROM PROTEIN"/>
    <property type="match status" value="1"/>
</dbReference>
<comment type="subcellular location">
    <subcellularLocation>
        <location evidence="1">Membrane</location>
        <topology evidence="1">Multi-pass membrane protein</topology>
    </subcellularLocation>
</comment>
<protein>
    <recommendedName>
        <fullName evidence="12">Prominin-like protein</fullName>
    </recommendedName>
</protein>
<dbReference type="GO" id="GO:0016020">
    <property type="term" value="C:membrane"/>
    <property type="evidence" value="ECO:0007669"/>
    <property type="project" value="UniProtKB-SubCell"/>
</dbReference>
<dbReference type="PANTHER" id="PTHR22730:SF1">
    <property type="entry name" value="PROMININ-LIKE PROTEIN"/>
    <property type="match status" value="1"/>
</dbReference>
<gene>
    <name evidence="10" type="ORF">QR680_002095</name>
</gene>
<feature type="chain" id="PRO_5041300574" description="Prominin-like protein" evidence="9">
    <location>
        <begin position="23"/>
        <end position="876"/>
    </location>
</feature>
<dbReference type="Pfam" id="PF05478">
    <property type="entry name" value="Prominin"/>
    <property type="match status" value="1"/>
</dbReference>
<evidence type="ECO:0000256" key="3">
    <source>
        <dbReference type="ARBA" id="ARBA00022692"/>
    </source>
</evidence>
<accession>A0AA39LHK3</accession>
<evidence type="ECO:0000313" key="10">
    <source>
        <dbReference type="EMBL" id="KAK0397354.1"/>
    </source>
</evidence>
<feature type="transmembrane region" description="Helical" evidence="8">
    <location>
        <begin position="157"/>
        <end position="179"/>
    </location>
</feature>
<dbReference type="Proteomes" id="UP001175271">
    <property type="component" value="Unassembled WGS sequence"/>
</dbReference>
<evidence type="ECO:0000256" key="9">
    <source>
        <dbReference type="SAM" id="SignalP"/>
    </source>
</evidence>
<feature type="transmembrane region" description="Helical" evidence="8">
    <location>
        <begin position="477"/>
        <end position="502"/>
    </location>
</feature>
<dbReference type="AlphaFoldDB" id="A0AA39LHK3"/>
<evidence type="ECO:0000313" key="11">
    <source>
        <dbReference type="Proteomes" id="UP001175271"/>
    </source>
</evidence>
<keyword evidence="5 8" id="KW-0472">Membrane</keyword>
<keyword evidence="9" id="KW-0732">Signal</keyword>
<evidence type="ECO:0000256" key="1">
    <source>
        <dbReference type="ARBA" id="ARBA00004141"/>
    </source>
</evidence>
<evidence type="ECO:0000256" key="5">
    <source>
        <dbReference type="ARBA" id="ARBA00023136"/>
    </source>
</evidence>
<reference evidence="10" key="1">
    <citation type="submission" date="2023-06" db="EMBL/GenBank/DDBJ databases">
        <title>Genomic analysis of the entomopathogenic nematode Steinernema hermaphroditum.</title>
        <authorList>
            <person name="Schwarz E.M."/>
            <person name="Heppert J.K."/>
            <person name="Baniya A."/>
            <person name="Schwartz H.T."/>
            <person name="Tan C.-H."/>
            <person name="Antoshechkin I."/>
            <person name="Sternberg P.W."/>
            <person name="Goodrich-Blair H."/>
            <person name="Dillman A.R."/>
        </authorList>
    </citation>
    <scope>NUCLEOTIDE SEQUENCE</scope>
    <source>
        <strain evidence="10">PS9179</strain>
        <tissue evidence="10">Whole animal</tissue>
    </source>
</reference>
<feature type="transmembrane region" description="Helical" evidence="8">
    <location>
        <begin position="103"/>
        <end position="127"/>
    </location>
</feature>
<dbReference type="InterPro" id="IPR008795">
    <property type="entry name" value="Prominin"/>
</dbReference>
<evidence type="ECO:0000256" key="6">
    <source>
        <dbReference type="ARBA" id="ARBA00023180"/>
    </source>
</evidence>
<organism evidence="10 11">
    <name type="scientific">Steinernema hermaphroditum</name>
    <dbReference type="NCBI Taxonomy" id="289476"/>
    <lineage>
        <taxon>Eukaryota</taxon>
        <taxon>Metazoa</taxon>
        <taxon>Ecdysozoa</taxon>
        <taxon>Nematoda</taxon>
        <taxon>Chromadorea</taxon>
        <taxon>Rhabditida</taxon>
        <taxon>Tylenchina</taxon>
        <taxon>Panagrolaimomorpha</taxon>
        <taxon>Strongyloidoidea</taxon>
        <taxon>Steinernematidae</taxon>
        <taxon>Steinernema</taxon>
    </lineage>
</organism>
<evidence type="ECO:0000256" key="2">
    <source>
        <dbReference type="ARBA" id="ARBA00006058"/>
    </source>
</evidence>
<keyword evidence="3 8" id="KW-0812">Transmembrane</keyword>
<dbReference type="EMBL" id="JAUCMV010000005">
    <property type="protein sequence ID" value="KAK0397354.1"/>
    <property type="molecule type" value="Genomic_DNA"/>
</dbReference>
<feature type="coiled-coil region" evidence="7">
    <location>
        <begin position="264"/>
        <end position="291"/>
    </location>
</feature>
<evidence type="ECO:0000256" key="8">
    <source>
        <dbReference type="SAM" id="Phobius"/>
    </source>
</evidence>
<sequence length="876" mass="100284">MMFTTVLLLSVTSAMVIPLLDAHQNIKFDPFPQIDEYKCTRFLQNAMEDKAMEHYYSFTNQVISALSKPFPHRELISQRMIEGDLEAWKESITVKYYKWLDYFQWWIVFGGSFIVVCCLFSLGYFLYRCCVLCCRKRTKETTDHEYDRCKRNCLNTLLSLLVVANVFAGTALFISTQYMEYGAEELPQRVNNCIDDLNLYKRNTDEQVKKLLITDYQKLNHSLLTSFGRSGELIVEKIKEITGASAVDQLLLVAKNASEVLATMKEADVLLRQTNDEMTRFKNEFSRMKKTSSEELLECVKAEIDPKKQQLCQRTAQMLEALDSFKGLIELELNEFQNSEDLRTLINANISYRFQNALDQFKGFSDDIQQHINSRLSHITNEIKQIGDGLFQVAEAISKQIRQVYLDGLYDAVNKFTEKGSRFSQYVEYSWYGSLILSGLFVFISLTFLLGLFYGCCGRRPTYYNDDCCVRSTGSKFFSCGMFVSVFLMFFLSLITITIMFIGGNTANLVCHPLNNPLLRPDSLSLAERVVDTLNLNRFNKTEGGFDISKIKVADIIQGCDGNETFYSMLNLDAKHHLTNIIQQYDYNSLKQYLYSLLSTFKTTITVTMAIGPEHLKILESLSQVNLSATTDQSITMIETEITSLELLPKADTLREDLQSFQESPKAVDSVLSNLSSLESNYSRSIRDNLEKLLSLLRKSRAQQRDMNIPFADLPVKLQHAQALLKNEFQDFLRNASIEITDDYQKDIDGYIKHVSRAIRTDVTSCEPIKQIGHGVRSALCASTVDPLNGIWMSMLLSLLLTMLIIVLSTPLVQLYKRMHSYPKYTVHEPLGDQQMNAFATDTYDTRVKHRVYSSGNYGNYNDIYPPPYLGARLRS</sequence>
<keyword evidence="7" id="KW-0175">Coiled coil</keyword>
<evidence type="ECO:0008006" key="12">
    <source>
        <dbReference type="Google" id="ProtNLM"/>
    </source>
</evidence>
<name>A0AA39LHK3_9BILA</name>
<evidence type="ECO:0000256" key="7">
    <source>
        <dbReference type="SAM" id="Coils"/>
    </source>
</evidence>
<keyword evidence="11" id="KW-1185">Reference proteome</keyword>
<evidence type="ECO:0000256" key="4">
    <source>
        <dbReference type="ARBA" id="ARBA00022989"/>
    </source>
</evidence>
<feature type="signal peptide" evidence="9">
    <location>
        <begin position="1"/>
        <end position="22"/>
    </location>
</feature>
<comment type="caution">
    <text evidence="10">The sequence shown here is derived from an EMBL/GenBank/DDBJ whole genome shotgun (WGS) entry which is preliminary data.</text>
</comment>
<proteinExistence type="inferred from homology"/>
<feature type="transmembrane region" description="Helical" evidence="8">
    <location>
        <begin position="431"/>
        <end position="456"/>
    </location>
</feature>
<feature type="transmembrane region" description="Helical" evidence="8">
    <location>
        <begin position="791"/>
        <end position="816"/>
    </location>
</feature>